<evidence type="ECO:0000313" key="3">
    <source>
        <dbReference type="EMBL" id="EWT06032.1"/>
    </source>
</evidence>
<comment type="caution">
    <text evidence="3">The sequence shown here is derived from an EMBL/GenBank/DDBJ whole genome shotgun (WGS) entry which is preliminary data.</text>
</comment>
<keyword evidence="1" id="KW-0802">TPR repeat</keyword>
<protein>
    <recommendedName>
        <fullName evidence="2">CHAT domain-containing protein</fullName>
    </recommendedName>
</protein>
<dbReference type="EMBL" id="AWQS01000070">
    <property type="protein sequence ID" value="EWT06032.1"/>
    <property type="molecule type" value="Genomic_DNA"/>
</dbReference>
<proteinExistence type="predicted"/>
<dbReference type="PATRIC" id="fig|584657.3.peg.2071"/>
<gene>
    <name evidence="3" type="ORF">N864_00730</name>
</gene>
<dbReference type="PROSITE" id="PS50005">
    <property type="entry name" value="TPR"/>
    <property type="match status" value="1"/>
</dbReference>
<accession>W9GLR0</accession>
<evidence type="ECO:0000313" key="4">
    <source>
        <dbReference type="Proteomes" id="UP000019494"/>
    </source>
</evidence>
<organism evidence="3 4">
    <name type="scientific">Intrasporangium chromatireducens Q5-1</name>
    <dbReference type="NCBI Taxonomy" id="584657"/>
    <lineage>
        <taxon>Bacteria</taxon>
        <taxon>Bacillati</taxon>
        <taxon>Actinomycetota</taxon>
        <taxon>Actinomycetes</taxon>
        <taxon>Micrococcales</taxon>
        <taxon>Intrasporangiaceae</taxon>
        <taxon>Intrasporangium</taxon>
    </lineage>
</organism>
<name>W9GLR0_9MICO</name>
<dbReference type="InterPro" id="IPR011990">
    <property type="entry name" value="TPR-like_helical_dom_sf"/>
</dbReference>
<dbReference type="Pfam" id="PF12770">
    <property type="entry name" value="CHAT"/>
    <property type="match status" value="1"/>
</dbReference>
<dbReference type="Proteomes" id="UP000019494">
    <property type="component" value="Unassembled WGS sequence"/>
</dbReference>
<dbReference type="RefSeq" id="WP_034716206.1">
    <property type="nucleotide sequence ID" value="NZ_AWQS01000070.1"/>
</dbReference>
<dbReference type="InterPro" id="IPR024983">
    <property type="entry name" value="CHAT_dom"/>
</dbReference>
<feature type="domain" description="CHAT" evidence="2">
    <location>
        <begin position="587"/>
        <end position="816"/>
    </location>
</feature>
<reference evidence="4" key="1">
    <citation type="submission" date="2013-08" db="EMBL/GenBank/DDBJ databases">
        <title>Intrasporangium oryzae NRRL B-24470.</title>
        <authorList>
            <person name="Liu H."/>
            <person name="Wang G."/>
        </authorList>
    </citation>
    <scope>NUCLEOTIDE SEQUENCE [LARGE SCALE GENOMIC DNA]</scope>
    <source>
        <strain evidence="4">Q5-1</strain>
    </source>
</reference>
<dbReference type="Gene3D" id="1.25.40.10">
    <property type="entry name" value="Tetratricopeptide repeat domain"/>
    <property type="match status" value="1"/>
</dbReference>
<dbReference type="SUPFAM" id="SSF48452">
    <property type="entry name" value="TPR-like"/>
    <property type="match status" value="1"/>
</dbReference>
<dbReference type="AlphaFoldDB" id="W9GLR0"/>
<sequence>MEAQRALQAALEAIDRAGDAAPERDLLVLRCKTLVTLALTEFLLHGLEAAEQRFAEASQVAQLLGDPDLGARIDYQRANVHGRAGDLAAASAGIESAVRHLSGFTPVEQCSVFLSRGMLAMETGDPGRALESFHEAATLSEDNGFVAQAQMARHNEGYARYLLGDLPGALATMAAAAELETDFSSAPTVLDRARVLLEAGLISEAVDALHVGAESIAGEPGDGQDQLRAEFDLELARAEQLRGCHDLASEAAERSRSAFTRLGATAWAGRASLAGLLADLDRQGHQRDSTRTGPAGRATARQADELVDTATALGDRRLADNARVAAAAALFFAGDLAGARQRLGERTSPPASLSDELNVAGVTAAVEAAAGDTTRARRLLASAARRLEAGQQGSASLDVRTARAVHGAWLSGLDLRLALGHGAPAVLATLERWRSAMDRMPSLGRPADEELARLTERLRLVRARIHAEPDRPLDLQREADHLQRLIRARDWALTAAAEAATPAPIRIREARQVLADADRDLVWLFALDDRLRGIGIIRGRAILLDLMPLRQAAELAQRIRADLRAAATQRLGALEPVVWASLCGAAGVLDEAVIRPWRSNAPGLVLVTCHEVSALPWALLPSLAGRPLTIARTLTAYARRDGSREGGGEAAGQRSRSVHISVGPALARAGAEAEAIAATWGADAAVVAPSRARRLVEALAAPGVVHVAAHGTHEVQSPLFSSVALHDGPVFAHELQPTGVRADHVVLSACDVGSASFRPGEESLGLAASVISLGARSVVAAVSPIPDDVAADAMVAHHAALARGRSSDEALAEAVSKTDPVAAAFLNLGGRFVP</sequence>
<feature type="repeat" description="TPR" evidence="1">
    <location>
        <begin position="110"/>
        <end position="143"/>
    </location>
</feature>
<dbReference type="OrthoDB" id="9761935at2"/>
<keyword evidence="4" id="KW-1185">Reference proteome</keyword>
<dbReference type="InterPro" id="IPR019734">
    <property type="entry name" value="TPR_rpt"/>
</dbReference>
<evidence type="ECO:0000256" key="1">
    <source>
        <dbReference type="PROSITE-ProRule" id="PRU00339"/>
    </source>
</evidence>
<evidence type="ECO:0000259" key="2">
    <source>
        <dbReference type="Pfam" id="PF12770"/>
    </source>
</evidence>